<keyword evidence="2" id="KW-1185">Reference proteome</keyword>
<name>A0A2V3IIV3_9FLOR</name>
<proteinExistence type="predicted"/>
<evidence type="ECO:0000313" key="1">
    <source>
        <dbReference type="EMBL" id="PXF41050.1"/>
    </source>
</evidence>
<gene>
    <name evidence="1" type="ORF">BWQ96_09229</name>
</gene>
<dbReference type="AlphaFoldDB" id="A0A2V3IIV3"/>
<dbReference type="Proteomes" id="UP000247409">
    <property type="component" value="Unassembled WGS sequence"/>
</dbReference>
<accession>A0A2V3IIV3</accession>
<organism evidence="1 2">
    <name type="scientific">Gracilariopsis chorda</name>
    <dbReference type="NCBI Taxonomy" id="448386"/>
    <lineage>
        <taxon>Eukaryota</taxon>
        <taxon>Rhodophyta</taxon>
        <taxon>Florideophyceae</taxon>
        <taxon>Rhodymeniophycidae</taxon>
        <taxon>Gracilariales</taxon>
        <taxon>Gracilariaceae</taxon>
        <taxon>Gracilariopsis</taxon>
    </lineage>
</organism>
<comment type="caution">
    <text evidence="1">The sequence shown here is derived from an EMBL/GenBank/DDBJ whole genome shotgun (WGS) entry which is preliminary data.</text>
</comment>
<protein>
    <submittedName>
        <fullName evidence="1">Uncharacterized protein</fullName>
    </submittedName>
</protein>
<dbReference type="EMBL" id="NBIV01000239">
    <property type="protein sequence ID" value="PXF41050.1"/>
    <property type="molecule type" value="Genomic_DNA"/>
</dbReference>
<sequence>MSPVPWGIKLTRSPTTGRLTEPFVNFTQTPPFSFRLAEPKVQTRTRPTPGDHTIPRQYLFQGTGYPEFSNAAYRAYLLSKKVRFSDIPNQMRLMTRKRAQDRREAQLRSMTPQSPKFRSIRDFVLPLSPNIPDALISENTSYSLKKFMKISIERSRNYALRRAYVTYLEAAHGSEVH</sequence>
<reference evidence="1 2" key="1">
    <citation type="journal article" date="2018" name="Mol. Biol. Evol.">
        <title>Analysis of the draft genome of the red seaweed Gracilariopsis chorda provides insights into genome size evolution in Rhodophyta.</title>
        <authorList>
            <person name="Lee J."/>
            <person name="Yang E.C."/>
            <person name="Graf L."/>
            <person name="Yang J.H."/>
            <person name="Qiu H."/>
            <person name="Zel Zion U."/>
            <person name="Chan C.X."/>
            <person name="Stephens T.G."/>
            <person name="Weber A.P.M."/>
            <person name="Boo G.H."/>
            <person name="Boo S.M."/>
            <person name="Kim K.M."/>
            <person name="Shin Y."/>
            <person name="Jung M."/>
            <person name="Lee S.J."/>
            <person name="Yim H.S."/>
            <person name="Lee J.H."/>
            <person name="Bhattacharya D."/>
            <person name="Yoon H.S."/>
        </authorList>
    </citation>
    <scope>NUCLEOTIDE SEQUENCE [LARGE SCALE GENOMIC DNA]</scope>
    <source>
        <strain evidence="1 2">SKKU-2015</strain>
        <tissue evidence="1">Whole body</tissue>
    </source>
</reference>
<evidence type="ECO:0000313" key="2">
    <source>
        <dbReference type="Proteomes" id="UP000247409"/>
    </source>
</evidence>